<feature type="non-terminal residue" evidence="2">
    <location>
        <position position="1"/>
    </location>
</feature>
<comment type="caution">
    <text evidence="2">The sequence shown here is derived from an EMBL/GenBank/DDBJ whole genome shotgun (WGS) entry which is preliminary data.</text>
</comment>
<sequence length="358" mass="41777">LYSVDSQEMESSIVDASVASRKRRRDEEEEEELEQVFFIIVSVVTMFLGALTWYHDKYFVKEPARNLELERHSFLNRFKVIPNWDDIVDLCAKDRATGLEVENTLDANDIMSKETNEEEAIHSGLTIFLLLQFFTMDRVSHRGSRFLLDASPLLELEFQPTMDPVINWVSNFLHSLQHCMDPVINWVLNFLHSLQHCMDPVINWLMSLISCLATKINQILEKFTGHQFNVKTDACDEISLGGEWLLYVAIAVVVALAAIPVVWLLWKVVFGVVWLLWKLISGVVLLLWNVISIFVLGLWNVIRKIFCCCCERGKTMKAPGRNIRIYRDDFERSPKNYFRNLRRDQRNWRNNQPHTILV</sequence>
<dbReference type="InterPro" id="IPR039926">
    <property type="entry name" value="Egg_app_1"/>
</dbReference>
<proteinExistence type="predicted"/>
<dbReference type="EMBL" id="QZWG01000018">
    <property type="protein sequence ID" value="RZB53429.1"/>
    <property type="molecule type" value="Genomic_DNA"/>
</dbReference>
<keyword evidence="1" id="KW-0812">Transmembrane</keyword>
<dbReference type="PANTHER" id="PTHR33333">
    <property type="entry name" value="ERYTHROCYTE MEMBRANE PROTEIN 1-LIKE"/>
    <property type="match status" value="1"/>
</dbReference>
<gene>
    <name evidence="2" type="ORF">D0Y65_049415</name>
</gene>
<dbReference type="Proteomes" id="UP000289340">
    <property type="component" value="Chromosome 18"/>
</dbReference>
<dbReference type="AlphaFoldDB" id="A0A445FWY8"/>
<evidence type="ECO:0000313" key="2">
    <source>
        <dbReference type="EMBL" id="RZB53429.1"/>
    </source>
</evidence>
<dbReference type="PANTHER" id="PTHR33333:SF46">
    <property type="entry name" value="LOW QUALITY PROTEIN: GLYCINE-RICH PROTEIN DOT1"/>
    <property type="match status" value="1"/>
</dbReference>
<reference evidence="2 3" key="1">
    <citation type="submission" date="2018-09" db="EMBL/GenBank/DDBJ databases">
        <title>A high-quality reference genome of wild soybean provides a powerful tool to mine soybean genomes.</title>
        <authorList>
            <person name="Xie M."/>
            <person name="Chung C.Y.L."/>
            <person name="Li M.-W."/>
            <person name="Wong F.-L."/>
            <person name="Chan T.-F."/>
            <person name="Lam H.-M."/>
        </authorList>
    </citation>
    <scope>NUCLEOTIDE SEQUENCE [LARGE SCALE GENOMIC DNA]</scope>
    <source>
        <strain evidence="3">cv. W05</strain>
        <tissue evidence="2">Hypocotyl of etiolated seedlings</tissue>
    </source>
</reference>
<accession>A0A445FWY8</accession>
<evidence type="ECO:0000313" key="3">
    <source>
        <dbReference type="Proteomes" id="UP000289340"/>
    </source>
</evidence>
<keyword evidence="1" id="KW-1133">Transmembrane helix</keyword>
<name>A0A445FWY8_GLYSO</name>
<organism evidence="2 3">
    <name type="scientific">Glycine soja</name>
    <name type="common">Wild soybean</name>
    <dbReference type="NCBI Taxonomy" id="3848"/>
    <lineage>
        <taxon>Eukaryota</taxon>
        <taxon>Viridiplantae</taxon>
        <taxon>Streptophyta</taxon>
        <taxon>Embryophyta</taxon>
        <taxon>Tracheophyta</taxon>
        <taxon>Spermatophyta</taxon>
        <taxon>Magnoliopsida</taxon>
        <taxon>eudicotyledons</taxon>
        <taxon>Gunneridae</taxon>
        <taxon>Pentapetalae</taxon>
        <taxon>rosids</taxon>
        <taxon>fabids</taxon>
        <taxon>Fabales</taxon>
        <taxon>Fabaceae</taxon>
        <taxon>Papilionoideae</taxon>
        <taxon>50 kb inversion clade</taxon>
        <taxon>NPAAA clade</taxon>
        <taxon>indigoferoid/millettioid clade</taxon>
        <taxon>Phaseoleae</taxon>
        <taxon>Glycine</taxon>
        <taxon>Glycine subgen. Soja</taxon>
    </lineage>
</organism>
<keyword evidence="3" id="KW-1185">Reference proteome</keyword>
<evidence type="ECO:0000256" key="1">
    <source>
        <dbReference type="SAM" id="Phobius"/>
    </source>
</evidence>
<evidence type="ECO:0008006" key="4">
    <source>
        <dbReference type="Google" id="ProtNLM"/>
    </source>
</evidence>
<feature type="transmembrane region" description="Helical" evidence="1">
    <location>
        <begin position="36"/>
        <end position="55"/>
    </location>
</feature>
<feature type="transmembrane region" description="Helical" evidence="1">
    <location>
        <begin position="244"/>
        <end position="266"/>
    </location>
</feature>
<keyword evidence="1" id="KW-0472">Membrane</keyword>
<protein>
    <recommendedName>
        <fullName evidence="4">Transmembrane protein</fullName>
    </recommendedName>
</protein>
<feature type="transmembrane region" description="Helical" evidence="1">
    <location>
        <begin position="272"/>
        <end position="296"/>
    </location>
</feature>